<feature type="compositionally biased region" description="Polar residues" evidence="1">
    <location>
        <begin position="783"/>
        <end position="801"/>
    </location>
</feature>
<dbReference type="PANTHER" id="PTHR22736">
    <property type="entry name" value="COILED-COIL DOMAIN-CONTAINING PROTEIN 66"/>
    <property type="match status" value="1"/>
</dbReference>
<dbReference type="Pfam" id="PF15236">
    <property type="entry name" value="CCDC66"/>
    <property type="match status" value="2"/>
</dbReference>
<feature type="compositionally biased region" description="Basic and acidic residues" evidence="1">
    <location>
        <begin position="816"/>
        <end position="825"/>
    </location>
</feature>
<feature type="compositionally biased region" description="Polar residues" evidence="1">
    <location>
        <begin position="66"/>
        <end position="85"/>
    </location>
</feature>
<feature type="region of interest" description="Disordered" evidence="1">
    <location>
        <begin position="370"/>
        <end position="426"/>
    </location>
</feature>
<organism evidence="3 4">
    <name type="scientific">Acipenser ruthenus</name>
    <name type="common">Sterlet sturgeon</name>
    <dbReference type="NCBI Taxonomy" id="7906"/>
    <lineage>
        <taxon>Eukaryota</taxon>
        <taxon>Metazoa</taxon>
        <taxon>Chordata</taxon>
        <taxon>Craniata</taxon>
        <taxon>Vertebrata</taxon>
        <taxon>Euteleostomi</taxon>
        <taxon>Actinopterygii</taxon>
        <taxon>Chondrostei</taxon>
        <taxon>Acipenseriformes</taxon>
        <taxon>Acipenseridae</taxon>
        <taxon>Acipenser</taxon>
    </lineage>
</organism>
<dbReference type="GO" id="GO:0060271">
    <property type="term" value="P:cilium assembly"/>
    <property type="evidence" value="ECO:0007669"/>
    <property type="project" value="TreeGrafter"/>
</dbReference>
<reference evidence="3 4" key="1">
    <citation type="submission" date="2019-01" db="EMBL/GenBank/DDBJ databases">
        <title>Draft Genome and Complete Hox-Cluster Characterization of the Sterlet Sturgeon (Acipenser ruthenus).</title>
        <authorList>
            <person name="Wei Q."/>
        </authorList>
    </citation>
    <scope>NUCLEOTIDE SEQUENCE [LARGE SCALE GENOMIC DNA]</scope>
    <source>
        <strain evidence="3">WHYD16114868_AA</strain>
        <tissue evidence="3">Blood</tissue>
    </source>
</reference>
<protein>
    <submittedName>
        <fullName evidence="3">Coiled-coil domain-containing protein 66</fullName>
    </submittedName>
</protein>
<feature type="compositionally biased region" description="Basic and acidic residues" evidence="1">
    <location>
        <begin position="86"/>
        <end position="95"/>
    </location>
</feature>
<dbReference type="AlphaFoldDB" id="A0A444UHF3"/>
<sequence>MPKPQKTKPQKTVSADFLKESLVCLTQEQLQQILDTVGQAARGNEKQAEPESAETNSAADAETTEESITGLLQNNGSRPNTSEQRNTLEPDKAESDVSSGLFSTLGERERGKETLQEKKAQWKKGLDEQMALKKLQKGFPEGVMKEYNPWGRPGAGAPCNTLTPVPFGGSSVEEARVIKTALALEDPEKQAATLSAPSGKTSSFSSPDLPAAIRTAFILGEATPVDHAFSAKKREQQTLWLAELDRQREGDRLRKRQDKLQHTQAEDHERWAMHFDSLQKKPPVSTGRPELEPEPLSLHPDQLEPTPPSVTACVSRADSLGRASVDSSVGGTQKASFLRSMTALLDPVQIEERERKRLKQLDHQRAIEAQVEERRRQRQREEEQRRREEQEEERRLQRERESIERQCQDEARKQRQKEELQTRQTNELYLSMQRAQEEAMKEKQEQRMRDLLRKGHDISNLQKNMEGRGQTSQTCRRTWRQNISYLQKHGGAKHLLPTETQGGKTSPTYRNTGEQNISYLQKDRERRGAKHHELQTLQTNELYLSMQRAQEEAMKEKQEQRMKDLLRKGHDISNLQKNMEVNSSQSIAPSSLAGYLCDSGEAERPAKMSQDLHSPRKDTGVQTEVGMLNRVQEHAAVGPGRGLATRTPDIPVEYKHPPNTKKTKRDSRPPDRRNGKENVYRQDDPYEPFSRTERRPGKQLERNGKKPEWNTNKPGKQFVPASERYPSGLQRERAENRQRRQQELLQLAERNQPPREISPSPAPQPSHRQGQPAGTKHNPSKPPAQTQPSGTPKELQQQGAASSERPPSAHFIPYVRTDEVYRLDPDAPLSRPSTHDPQYRRQNVSDHGRPIHSSGQTRDPLLNPELVKNKDRQQAILKGLSELRQASQTKSSWSSTCMSRNNQ</sequence>
<dbReference type="EMBL" id="SCEB01214563">
    <property type="protein sequence ID" value="RXM34599.1"/>
    <property type="molecule type" value="Genomic_DNA"/>
</dbReference>
<feature type="region of interest" description="Disordered" evidence="1">
    <location>
        <begin position="881"/>
        <end position="903"/>
    </location>
</feature>
<feature type="domain" description="CCDC66" evidence="2">
    <location>
        <begin position="523"/>
        <end position="574"/>
    </location>
</feature>
<feature type="compositionally biased region" description="Polar residues" evidence="1">
    <location>
        <begin position="192"/>
        <end position="206"/>
    </location>
</feature>
<feature type="region of interest" description="Disordered" evidence="1">
    <location>
        <begin position="40"/>
        <end position="126"/>
    </location>
</feature>
<feature type="region of interest" description="Disordered" evidence="1">
    <location>
        <begin position="633"/>
        <end position="865"/>
    </location>
</feature>
<keyword evidence="4" id="KW-1185">Reference proteome</keyword>
<name>A0A444UHF3_ACIRT</name>
<dbReference type="InterPro" id="IPR039183">
    <property type="entry name" value="CCD66"/>
</dbReference>
<evidence type="ECO:0000313" key="3">
    <source>
        <dbReference type="EMBL" id="RXM34599.1"/>
    </source>
</evidence>
<feature type="compositionally biased region" description="Polar residues" evidence="1">
    <location>
        <begin position="884"/>
        <end position="903"/>
    </location>
</feature>
<comment type="caution">
    <text evidence="3">The sequence shown here is derived from an EMBL/GenBank/DDBJ whole genome shotgun (WGS) entry which is preliminary data.</text>
</comment>
<evidence type="ECO:0000259" key="2">
    <source>
        <dbReference type="Pfam" id="PF15236"/>
    </source>
</evidence>
<feature type="region of interest" description="Disordered" evidence="1">
    <location>
        <begin position="187"/>
        <end position="207"/>
    </location>
</feature>
<feature type="domain" description="CCDC66" evidence="2">
    <location>
        <begin position="315"/>
        <end position="460"/>
    </location>
</feature>
<dbReference type="PANTHER" id="PTHR22736:SF2">
    <property type="entry name" value="COILED-COIL DOMAIN-CONTAINING PROTEIN 66"/>
    <property type="match status" value="1"/>
</dbReference>
<proteinExistence type="predicted"/>
<feature type="compositionally biased region" description="Basic and acidic residues" evidence="1">
    <location>
        <begin position="106"/>
        <end position="126"/>
    </location>
</feature>
<accession>A0A444UHF3</accession>
<dbReference type="GO" id="GO:0005929">
    <property type="term" value="C:cilium"/>
    <property type="evidence" value="ECO:0007669"/>
    <property type="project" value="TreeGrafter"/>
</dbReference>
<feature type="region of interest" description="Disordered" evidence="1">
    <location>
        <begin position="243"/>
        <end position="312"/>
    </location>
</feature>
<dbReference type="Proteomes" id="UP000289886">
    <property type="component" value="Unassembled WGS sequence"/>
</dbReference>
<gene>
    <name evidence="3" type="ORF">EOD39_13928</name>
</gene>
<dbReference type="GO" id="GO:0005874">
    <property type="term" value="C:microtubule"/>
    <property type="evidence" value="ECO:0007669"/>
    <property type="project" value="TreeGrafter"/>
</dbReference>
<feature type="compositionally biased region" description="Basic and acidic residues" evidence="1">
    <location>
        <begin position="666"/>
        <end position="708"/>
    </location>
</feature>
<feature type="compositionally biased region" description="Basic and acidic residues" evidence="1">
    <location>
        <begin position="730"/>
        <end position="742"/>
    </location>
</feature>
<feature type="compositionally biased region" description="Basic and acidic residues" evidence="1">
    <location>
        <begin position="833"/>
        <end position="849"/>
    </location>
</feature>
<dbReference type="GO" id="GO:0008017">
    <property type="term" value="F:microtubule binding"/>
    <property type="evidence" value="ECO:0007669"/>
    <property type="project" value="TreeGrafter"/>
</dbReference>
<evidence type="ECO:0000313" key="4">
    <source>
        <dbReference type="Proteomes" id="UP000289886"/>
    </source>
</evidence>
<feature type="compositionally biased region" description="Basic and acidic residues" evidence="1">
    <location>
        <begin position="243"/>
        <end position="279"/>
    </location>
</feature>
<evidence type="ECO:0000256" key="1">
    <source>
        <dbReference type="SAM" id="MobiDB-lite"/>
    </source>
</evidence>
<feature type="compositionally biased region" description="Basic and acidic residues" evidence="1">
    <location>
        <begin position="370"/>
        <end position="421"/>
    </location>
</feature>
<dbReference type="InterPro" id="IPR040467">
    <property type="entry name" value="CCDC66_dom"/>
</dbReference>